<reference evidence="4" key="1">
    <citation type="journal article" date="2021" name="PeerJ">
        <title>Extensive microbial diversity within the chicken gut microbiome revealed by metagenomics and culture.</title>
        <authorList>
            <person name="Gilroy R."/>
            <person name="Ravi A."/>
            <person name="Getino M."/>
            <person name="Pursley I."/>
            <person name="Horton D.L."/>
            <person name="Alikhan N.F."/>
            <person name="Baker D."/>
            <person name="Gharbi K."/>
            <person name="Hall N."/>
            <person name="Watson M."/>
            <person name="Adriaenssens E.M."/>
            <person name="Foster-Nyarko E."/>
            <person name="Jarju S."/>
            <person name="Secka A."/>
            <person name="Antonio M."/>
            <person name="Oren A."/>
            <person name="Chaudhuri R.R."/>
            <person name="La Ragione R."/>
            <person name="Hildebrand F."/>
            <person name="Pallen M.J."/>
        </authorList>
    </citation>
    <scope>NUCLEOTIDE SEQUENCE</scope>
    <source>
        <strain evidence="4">CHK160-9182</strain>
    </source>
</reference>
<dbReference type="EC" id="3.1.21.3" evidence="4"/>
<dbReference type="EMBL" id="DXHP01000111">
    <property type="protein sequence ID" value="HIW06656.1"/>
    <property type="molecule type" value="Genomic_DNA"/>
</dbReference>
<dbReference type="Gene3D" id="3.90.1570.30">
    <property type="match status" value="1"/>
</dbReference>
<dbReference type="AlphaFoldDB" id="A0A9D1Q738"/>
<organism evidence="4 5">
    <name type="scientific">Candidatus Ignatzschineria merdigallinarum</name>
    <dbReference type="NCBI Taxonomy" id="2838621"/>
    <lineage>
        <taxon>Bacteria</taxon>
        <taxon>Pseudomonadati</taxon>
        <taxon>Pseudomonadota</taxon>
        <taxon>Gammaproteobacteria</taxon>
        <taxon>Cardiobacteriales</taxon>
        <taxon>Ignatzschineriaceae</taxon>
        <taxon>Ignatzschineria</taxon>
    </lineage>
</organism>
<dbReference type="SUPFAM" id="SSF52540">
    <property type="entry name" value="P-loop containing nucleoside triphosphate hydrolases"/>
    <property type="match status" value="1"/>
</dbReference>
<dbReference type="PROSITE" id="PS51194">
    <property type="entry name" value="HELICASE_CTER"/>
    <property type="match status" value="1"/>
</dbReference>
<gene>
    <name evidence="4" type="primary">hsdR</name>
    <name evidence="4" type="ORF">H9889_04955</name>
</gene>
<evidence type="ECO:0000313" key="4">
    <source>
        <dbReference type="EMBL" id="HIW06656.1"/>
    </source>
</evidence>
<dbReference type="GO" id="GO:0005829">
    <property type="term" value="C:cytosol"/>
    <property type="evidence" value="ECO:0007669"/>
    <property type="project" value="TreeGrafter"/>
</dbReference>
<name>A0A9D1Q738_9GAMM</name>
<keyword evidence="4" id="KW-0540">Nuclease</keyword>
<dbReference type="InterPro" id="IPR014001">
    <property type="entry name" value="Helicase_ATP-bd"/>
</dbReference>
<dbReference type="InterPro" id="IPR006935">
    <property type="entry name" value="Helicase/UvrB_N"/>
</dbReference>
<dbReference type="SMART" id="SM00490">
    <property type="entry name" value="HELICc"/>
    <property type="match status" value="1"/>
</dbReference>
<feature type="coiled-coil region" evidence="1">
    <location>
        <begin position="149"/>
        <end position="218"/>
    </location>
</feature>
<keyword evidence="1" id="KW-0175">Coiled coil</keyword>
<dbReference type="InterPro" id="IPR001650">
    <property type="entry name" value="Helicase_C-like"/>
</dbReference>
<dbReference type="PROSITE" id="PS51192">
    <property type="entry name" value="HELICASE_ATP_BIND_1"/>
    <property type="match status" value="1"/>
</dbReference>
<dbReference type="GO" id="GO:0005524">
    <property type="term" value="F:ATP binding"/>
    <property type="evidence" value="ECO:0007669"/>
    <property type="project" value="InterPro"/>
</dbReference>
<keyword evidence="4" id="KW-0255">Endonuclease</keyword>
<dbReference type="InterPro" id="IPR027417">
    <property type="entry name" value="P-loop_NTPase"/>
</dbReference>
<keyword evidence="4" id="KW-0378">Hydrolase</keyword>
<reference evidence="4" key="2">
    <citation type="submission" date="2021-04" db="EMBL/GenBank/DDBJ databases">
        <authorList>
            <person name="Gilroy R."/>
        </authorList>
    </citation>
    <scope>NUCLEOTIDE SEQUENCE</scope>
    <source>
        <strain evidence="4">CHK160-9182</strain>
    </source>
</reference>
<evidence type="ECO:0000259" key="2">
    <source>
        <dbReference type="PROSITE" id="PS51192"/>
    </source>
</evidence>
<dbReference type="GO" id="GO:0003677">
    <property type="term" value="F:DNA binding"/>
    <property type="evidence" value="ECO:0007669"/>
    <property type="project" value="InterPro"/>
</dbReference>
<feature type="coiled-coil region" evidence="1">
    <location>
        <begin position="863"/>
        <end position="924"/>
    </location>
</feature>
<dbReference type="Pfam" id="PF00271">
    <property type="entry name" value="Helicase_C"/>
    <property type="match status" value="1"/>
</dbReference>
<dbReference type="CDD" id="cd18799">
    <property type="entry name" value="SF2_C_EcoAI-like"/>
    <property type="match status" value="1"/>
</dbReference>
<dbReference type="CDD" id="cd18032">
    <property type="entry name" value="DEXHc_RE_I_III_res"/>
    <property type="match status" value="1"/>
</dbReference>
<dbReference type="PANTHER" id="PTHR47396:SF1">
    <property type="entry name" value="ATP-DEPENDENT HELICASE IRC3-RELATED"/>
    <property type="match status" value="1"/>
</dbReference>
<dbReference type="GO" id="GO:0006304">
    <property type="term" value="P:DNA modification"/>
    <property type="evidence" value="ECO:0007669"/>
    <property type="project" value="InterPro"/>
</dbReference>
<dbReference type="Pfam" id="PF04851">
    <property type="entry name" value="ResIII"/>
    <property type="match status" value="1"/>
</dbReference>
<dbReference type="Pfam" id="PF08463">
    <property type="entry name" value="EcoEI_R_C"/>
    <property type="match status" value="1"/>
</dbReference>
<dbReference type="PANTHER" id="PTHR47396">
    <property type="entry name" value="TYPE I RESTRICTION ENZYME ECOKI R PROTEIN"/>
    <property type="match status" value="1"/>
</dbReference>
<evidence type="ECO:0000259" key="3">
    <source>
        <dbReference type="PROSITE" id="PS51194"/>
    </source>
</evidence>
<comment type="caution">
    <text evidence="4">The sequence shown here is derived from an EMBL/GenBank/DDBJ whole genome shotgun (WGS) entry which is preliminary data.</text>
</comment>
<dbReference type="GO" id="GO:0009035">
    <property type="term" value="F:type I site-specific deoxyribonuclease activity"/>
    <property type="evidence" value="ECO:0007669"/>
    <property type="project" value="UniProtKB-EC"/>
</dbReference>
<accession>A0A9D1Q738</accession>
<proteinExistence type="predicted"/>
<feature type="domain" description="Helicase ATP-binding" evidence="2">
    <location>
        <begin position="448"/>
        <end position="631"/>
    </location>
</feature>
<evidence type="ECO:0000256" key="1">
    <source>
        <dbReference type="SAM" id="Coils"/>
    </source>
</evidence>
<dbReference type="Gene3D" id="3.40.50.300">
    <property type="entry name" value="P-loop containing nucleotide triphosphate hydrolases"/>
    <property type="match status" value="2"/>
</dbReference>
<sequence>MGNKEASSNFYFLDEINPLLFQLAKNAELAFVRDPNTSLIKVRQLGEAITKFIVEFYDLQKPERANQLDMINLIDREIGLDRNIKNLLHVIRQLGNSANHEFSTDHRDAMTGLKAAHTISIWFYEAFKRSDSKIVSKAFVAPKDPSEKYNLLLQEKENLERKLAASRDDVNVEERLSVATAALEKEYSILKQDMDAKVKEAEEMVNLFEDEVKALEGYENRFNALKTSIAKSNYSTIAKKIGQLDDELLTEEMTRVIIDSQLRCAGWEADTEVLRYSKGVRPEAHRNIAIAEWPTQDGYADYVLFSGLTPIATVEAKKKNENVAGKIEQAERYAQDFEMTNDFVPAWTLDGRNEPWEYDNDKYLIPFVYSSNGRPYFKQNLEKSGTWFRDVRASSNIRRALQSFHSPQGLLDLLKRDQEKAHERLQEEGMEYLGLRYYQESAINAIEHAIEHNQKNILVAMATGTGKTRTILGLAYRLLKSERFKRILFLVDRSALGKQTQDVMKDYIIEQNQGFSAIYSTADLQVRLPDSNVRVQVATVQAMVNRLFINPDIDIPIDEYDCIIVDEAHRGYTLDQEMTEEQYLYRDEKQYQSTYRRVLDYFDATKIALTATPAKHTVDIFGRPVFTYSYREAVIDGYLIDHEPPKRYLTLLNQKGITFDKGEEVLSVDRFTGEASITELEDELNFEVESFNRRVIADDFTRVICEDLAKNDLDPFGEEKTLIFCVTDEHADTTKRFLDEYFLDLYAESYNEKAVMKITGKSDKVDDLIKQFKNEKYPNIAITVDLLSTGIDVPEICNIVFLRKVKSRILYEQMIGRATRKCDEIGKVSFKIYDPVDLYETLQEVSTMKPIVKDPNISAADLAEELIELCKDADIEKADATKEKHIEDVLAQFNQKVMRILKKADQKAEKRPALREKLDELKEMWGIEPTKLDQHFHAIGAQKTSEFLIAHPSFLAELEKVRRTIGDENNPIISEHKDSITAIEYSYGDYDRPEDYLESFKDFILTNSNLNTALSIVINRPSDLTRTDLKEIKEILDANGFTEQYLQRAWRANSNEDIAASIIGFIRQAALGGAMTPFEERVEKAMRKVYKLHPWSRVQTTWLDRIEKQLLKEIVLDRDRISEIFDRDGGSKRLDKHLDNQLDLVLDNIKLNLWVA</sequence>
<dbReference type="InterPro" id="IPR050742">
    <property type="entry name" value="Helicase_Restrict-Modif_Enz"/>
</dbReference>
<dbReference type="InterPro" id="IPR013670">
    <property type="entry name" value="EcoEI_R_C_dom"/>
</dbReference>
<dbReference type="Proteomes" id="UP000823934">
    <property type="component" value="Unassembled WGS sequence"/>
</dbReference>
<dbReference type="NCBIfam" id="NF008521">
    <property type="entry name" value="PRK11448.1"/>
    <property type="match status" value="1"/>
</dbReference>
<evidence type="ECO:0000313" key="5">
    <source>
        <dbReference type="Proteomes" id="UP000823934"/>
    </source>
</evidence>
<protein>
    <submittedName>
        <fullName evidence="4">Type I restriction-modification system endonuclease</fullName>
        <ecNumber evidence="4">3.1.21.3</ecNumber>
    </submittedName>
</protein>
<feature type="domain" description="Helicase C-terminal" evidence="3">
    <location>
        <begin position="712"/>
        <end position="870"/>
    </location>
</feature>
<dbReference type="SMART" id="SM00487">
    <property type="entry name" value="DEXDc"/>
    <property type="match status" value="1"/>
</dbReference>